<dbReference type="Pfam" id="PF02176">
    <property type="entry name" value="zf-TRAF"/>
    <property type="match status" value="1"/>
</dbReference>
<dbReference type="InterPro" id="IPR027139">
    <property type="entry name" value="TRAF6_RING-HC"/>
</dbReference>
<dbReference type="GO" id="GO:0005938">
    <property type="term" value="C:cell cortex"/>
    <property type="evidence" value="ECO:0007669"/>
    <property type="project" value="UniProtKB-SubCell"/>
</dbReference>
<keyword evidence="8" id="KW-0963">Cytoplasm</keyword>
<evidence type="ECO:0000256" key="16">
    <source>
        <dbReference type="ARBA" id="ARBA00023242"/>
    </source>
</evidence>
<protein>
    <recommendedName>
        <fullName evidence="7">RING-type E3 ubiquitin transferase</fullName>
        <ecNumber evidence="7">2.3.2.27</ecNumber>
    </recommendedName>
    <alternativeName>
        <fullName evidence="17">E3 ubiquitin-protein ligase TRAF6</fullName>
    </alternativeName>
</protein>
<dbReference type="PIRSF" id="PIRSF015614">
    <property type="entry name" value="TRAF"/>
    <property type="match status" value="1"/>
</dbReference>
<evidence type="ECO:0000256" key="2">
    <source>
        <dbReference type="ARBA" id="ARBA00004123"/>
    </source>
</evidence>
<evidence type="ECO:0000313" key="18">
    <source>
        <dbReference type="EMBL" id="CAH1785556.1"/>
    </source>
</evidence>
<evidence type="ECO:0000256" key="7">
    <source>
        <dbReference type="ARBA" id="ARBA00012483"/>
    </source>
</evidence>
<dbReference type="EC" id="2.3.2.27" evidence="7"/>
<dbReference type="GO" id="GO:0031663">
    <property type="term" value="P:lipopolysaccharide-mediated signaling pathway"/>
    <property type="evidence" value="ECO:0007669"/>
    <property type="project" value="TreeGrafter"/>
</dbReference>
<dbReference type="InterPro" id="IPR008974">
    <property type="entry name" value="TRAF-like"/>
</dbReference>
<dbReference type="PROSITE" id="PS50144">
    <property type="entry name" value="MATH"/>
    <property type="match status" value="1"/>
</dbReference>
<dbReference type="InterPro" id="IPR013083">
    <property type="entry name" value="Znf_RING/FYVE/PHD"/>
</dbReference>
<dbReference type="Pfam" id="PF00097">
    <property type="entry name" value="zf-C3HC4"/>
    <property type="match status" value="1"/>
</dbReference>
<dbReference type="GO" id="GO:0043122">
    <property type="term" value="P:regulation of canonical NF-kappaB signal transduction"/>
    <property type="evidence" value="ECO:0007669"/>
    <property type="project" value="TreeGrafter"/>
</dbReference>
<comment type="pathway">
    <text evidence="5">Protein modification; protein ubiquitination.</text>
</comment>
<comment type="catalytic activity">
    <reaction evidence="1">
        <text>S-ubiquitinyl-[E2 ubiquitin-conjugating enzyme]-L-cysteine + [acceptor protein]-L-lysine = [E2 ubiquitin-conjugating enzyme]-L-cysteine + N(6)-ubiquitinyl-[acceptor protein]-L-lysine.</text>
        <dbReference type="EC" id="2.3.2.27"/>
    </reaction>
</comment>
<evidence type="ECO:0000313" key="19">
    <source>
        <dbReference type="Proteomes" id="UP000749559"/>
    </source>
</evidence>
<dbReference type="Gene3D" id="3.30.40.10">
    <property type="entry name" value="Zinc/RING finger domain, C3HC4 (zinc finger)"/>
    <property type="match status" value="3"/>
</dbReference>
<dbReference type="SUPFAM" id="SSF57850">
    <property type="entry name" value="RING/U-box"/>
    <property type="match status" value="1"/>
</dbReference>
<keyword evidence="15" id="KW-0862">Zinc</keyword>
<evidence type="ECO:0000256" key="14">
    <source>
        <dbReference type="ARBA" id="ARBA00022786"/>
    </source>
</evidence>
<dbReference type="GO" id="GO:0005164">
    <property type="term" value="F:tumor necrosis factor receptor binding"/>
    <property type="evidence" value="ECO:0007669"/>
    <property type="project" value="InterPro"/>
</dbReference>
<keyword evidence="16" id="KW-0539">Nucleus</keyword>
<keyword evidence="13" id="KW-0863">Zinc-finger</keyword>
<dbReference type="GO" id="GO:0061630">
    <property type="term" value="F:ubiquitin protein ligase activity"/>
    <property type="evidence" value="ECO:0007669"/>
    <property type="project" value="UniProtKB-EC"/>
</dbReference>
<dbReference type="GO" id="GO:0005634">
    <property type="term" value="C:nucleus"/>
    <property type="evidence" value="ECO:0007669"/>
    <property type="project" value="UniProtKB-SubCell"/>
</dbReference>
<dbReference type="AlphaFoldDB" id="A0A8J1UHR0"/>
<evidence type="ECO:0000256" key="10">
    <source>
        <dbReference type="ARBA" id="ARBA00022679"/>
    </source>
</evidence>
<accession>A0A8J1UHR0</accession>
<evidence type="ECO:0000256" key="6">
    <source>
        <dbReference type="ARBA" id="ARBA00006608"/>
    </source>
</evidence>
<keyword evidence="10" id="KW-0808">Transferase</keyword>
<dbReference type="PROSITE" id="PS50089">
    <property type="entry name" value="ZF_RING_2"/>
    <property type="match status" value="1"/>
</dbReference>
<reference evidence="18" key="1">
    <citation type="submission" date="2022-03" db="EMBL/GenBank/DDBJ databases">
        <authorList>
            <person name="Martin C."/>
        </authorList>
    </citation>
    <scope>NUCLEOTIDE SEQUENCE</scope>
</reference>
<evidence type="ECO:0000256" key="12">
    <source>
        <dbReference type="ARBA" id="ARBA00022737"/>
    </source>
</evidence>
<keyword evidence="14" id="KW-0833">Ubl conjugation pathway</keyword>
<evidence type="ECO:0000256" key="3">
    <source>
        <dbReference type="ARBA" id="ARBA00004502"/>
    </source>
</evidence>
<organism evidence="18 19">
    <name type="scientific">Owenia fusiformis</name>
    <name type="common">Polychaete worm</name>
    <dbReference type="NCBI Taxonomy" id="6347"/>
    <lineage>
        <taxon>Eukaryota</taxon>
        <taxon>Metazoa</taxon>
        <taxon>Spiralia</taxon>
        <taxon>Lophotrochozoa</taxon>
        <taxon>Annelida</taxon>
        <taxon>Polychaeta</taxon>
        <taxon>Sedentaria</taxon>
        <taxon>Canalipalpata</taxon>
        <taxon>Sabellida</taxon>
        <taxon>Oweniida</taxon>
        <taxon>Oweniidae</taxon>
        <taxon>Owenia</taxon>
    </lineage>
</organism>
<dbReference type="GO" id="GO:0042981">
    <property type="term" value="P:regulation of apoptotic process"/>
    <property type="evidence" value="ECO:0007669"/>
    <property type="project" value="InterPro"/>
</dbReference>
<dbReference type="InterPro" id="IPR001841">
    <property type="entry name" value="Znf_RING"/>
</dbReference>
<evidence type="ECO:0000256" key="11">
    <source>
        <dbReference type="ARBA" id="ARBA00022723"/>
    </source>
</evidence>
<keyword evidence="12" id="KW-0677">Repeat</keyword>
<dbReference type="InterPro" id="IPR012227">
    <property type="entry name" value="TNF_rcpt-assoc_TRAF_met"/>
</dbReference>
<comment type="subcellular location">
    <subcellularLocation>
        <location evidence="4">Cytoplasm</location>
        <location evidence="4">Cell cortex</location>
    </subcellularLocation>
    <subcellularLocation>
        <location evidence="3">Lipid droplet</location>
    </subcellularLocation>
    <subcellularLocation>
        <location evidence="2">Nucleus</location>
    </subcellularLocation>
</comment>
<evidence type="ECO:0000256" key="5">
    <source>
        <dbReference type="ARBA" id="ARBA00004906"/>
    </source>
</evidence>
<dbReference type="InterPro" id="IPR049342">
    <property type="entry name" value="TRAF1-6_MATH_dom"/>
</dbReference>
<dbReference type="GO" id="GO:0005811">
    <property type="term" value="C:lipid droplet"/>
    <property type="evidence" value="ECO:0007669"/>
    <property type="project" value="UniProtKB-SubCell"/>
</dbReference>
<keyword evidence="9" id="KW-0551">Lipid droplet</keyword>
<dbReference type="GO" id="GO:0141124">
    <property type="term" value="P:intracellular signaling cassette"/>
    <property type="evidence" value="ECO:0007669"/>
    <property type="project" value="UniProtKB-ARBA"/>
</dbReference>
<name>A0A8J1UHR0_OWEFU</name>
<evidence type="ECO:0000256" key="8">
    <source>
        <dbReference type="ARBA" id="ARBA00022490"/>
    </source>
</evidence>
<dbReference type="GO" id="GO:0016567">
    <property type="term" value="P:protein ubiquitination"/>
    <property type="evidence" value="ECO:0007669"/>
    <property type="project" value="UniProtKB-UniPathway"/>
</dbReference>
<dbReference type="FunFam" id="3.30.40.10:FF:000211">
    <property type="entry name" value="TNF receptor-associated factor"/>
    <property type="match status" value="1"/>
</dbReference>
<dbReference type="PROSITE" id="PS50145">
    <property type="entry name" value="ZF_TRAF"/>
    <property type="match status" value="2"/>
</dbReference>
<dbReference type="InterPro" id="IPR018957">
    <property type="entry name" value="Znf_C3HC4_RING-type"/>
</dbReference>
<dbReference type="SMART" id="SM00184">
    <property type="entry name" value="RING"/>
    <property type="match status" value="1"/>
</dbReference>
<dbReference type="Gene3D" id="2.60.210.10">
    <property type="entry name" value="Apoptosis, Tumor Necrosis Factor Receptor Associated Protein 2, Chain A"/>
    <property type="match status" value="1"/>
</dbReference>
<dbReference type="GO" id="GO:0008270">
    <property type="term" value="F:zinc ion binding"/>
    <property type="evidence" value="ECO:0007669"/>
    <property type="project" value="UniProtKB-KW"/>
</dbReference>
<dbReference type="PANTHER" id="PTHR10131:SF152">
    <property type="entry name" value="TNF RECEPTOR-ASSOCIATED FACTOR 6"/>
    <property type="match status" value="1"/>
</dbReference>
<evidence type="ECO:0000256" key="4">
    <source>
        <dbReference type="ARBA" id="ARBA00004544"/>
    </source>
</evidence>
<dbReference type="Proteomes" id="UP000749559">
    <property type="component" value="Unassembled WGS sequence"/>
</dbReference>
<evidence type="ECO:0000256" key="13">
    <source>
        <dbReference type="ARBA" id="ARBA00022771"/>
    </source>
</evidence>
<dbReference type="FunFam" id="3.30.40.10:FF:000179">
    <property type="entry name" value="TNF receptor-associated factor"/>
    <property type="match status" value="1"/>
</dbReference>
<keyword evidence="19" id="KW-1185">Reference proteome</keyword>
<sequence length="562" mass="64333">MAEKLQRLQSFDASINQKDDQSNNIFDDTSGLESQGYDNEFVPPLDPKYECPICLSALRDPYQTSCGHRFCKGCLFKWIRGKEADSRCPIDNETMSENQLFPDNFAKREIMSLTVRCSNSNTGCAEVIILKKLQNHLESCPFSCKPCPNQCSAILLRRDMPRHLAEECIRRLIRCNACKDKIIFEEYKAHKDVCPMVQVRCTHCDVSLTREQMQRHLELDCPRAIINCTFSVVGCEIKMERSSLALHMQEYTQPHLRMLVTSFGDVLKVLHSQDNSKIAPLELPSVDPSSEHPHQFKRMNSQTSVKIREIEEMYDSSNFHKGNSVQNRHSTGAISMGGGGGGEVSMVEFATLKERNTYQDEKLQTQSQQIIELLAKNSSLEKVVLDQKKRLKELEYRVHDNDARSCNGVYVWKVNNYSHLRHEAQSGETTVIHSPGFYTSYYGYKLCVRMNLNGVDNAHGTHLSIFIHFMQGEYDFMLDWPFNGKITLSIMDQSEVCELRQNVTETLSSKSNLAAFQKPETIRNHKGFGYMEFAPLSLLENGRYIKNDTLVVKAEVHPEPHR</sequence>
<gene>
    <name evidence="18" type="ORF">OFUS_LOCUS11594</name>
</gene>
<evidence type="ECO:0000256" key="15">
    <source>
        <dbReference type="ARBA" id="ARBA00022833"/>
    </source>
</evidence>
<proteinExistence type="inferred from homology"/>
<comment type="similarity">
    <text evidence="6">Belongs to the TNF receptor-associated factor family. A subfamily.</text>
</comment>
<dbReference type="SUPFAM" id="SSF49599">
    <property type="entry name" value="TRAF domain-like"/>
    <property type="match status" value="3"/>
</dbReference>
<dbReference type="PROSITE" id="PS00518">
    <property type="entry name" value="ZF_RING_1"/>
    <property type="match status" value="1"/>
</dbReference>
<comment type="caution">
    <text evidence="18">The sequence shown here is derived from an EMBL/GenBank/DDBJ whole genome shotgun (WGS) entry which is preliminary data.</text>
</comment>
<keyword evidence="11" id="KW-0479">Metal-binding</keyword>
<dbReference type="InterPro" id="IPR002083">
    <property type="entry name" value="MATH/TRAF_dom"/>
</dbReference>
<dbReference type="OrthoDB" id="6475149at2759"/>
<evidence type="ECO:0000256" key="17">
    <source>
        <dbReference type="ARBA" id="ARBA00030810"/>
    </source>
</evidence>
<dbReference type="CDD" id="cd16643">
    <property type="entry name" value="mRING-HC-C3HC3D_TRAF6"/>
    <property type="match status" value="1"/>
</dbReference>
<dbReference type="Pfam" id="PF21355">
    <property type="entry name" value="TRAF-mep_MATH"/>
    <property type="match status" value="1"/>
</dbReference>
<evidence type="ECO:0000256" key="1">
    <source>
        <dbReference type="ARBA" id="ARBA00000900"/>
    </source>
</evidence>
<dbReference type="GO" id="GO:0045087">
    <property type="term" value="P:innate immune response"/>
    <property type="evidence" value="ECO:0007669"/>
    <property type="project" value="TreeGrafter"/>
</dbReference>
<dbReference type="InterPro" id="IPR017907">
    <property type="entry name" value="Znf_RING_CS"/>
</dbReference>
<evidence type="ECO:0000256" key="9">
    <source>
        <dbReference type="ARBA" id="ARBA00022677"/>
    </source>
</evidence>
<dbReference type="PANTHER" id="PTHR10131">
    <property type="entry name" value="TNF RECEPTOR ASSOCIATED FACTOR"/>
    <property type="match status" value="1"/>
</dbReference>
<dbReference type="SMART" id="SM00061">
    <property type="entry name" value="MATH"/>
    <property type="match status" value="1"/>
</dbReference>
<dbReference type="UniPathway" id="UPA00143"/>
<dbReference type="EMBL" id="CAIIXF020000006">
    <property type="protein sequence ID" value="CAH1785556.1"/>
    <property type="molecule type" value="Genomic_DNA"/>
</dbReference>
<dbReference type="InterPro" id="IPR001293">
    <property type="entry name" value="Znf_TRAF"/>
</dbReference>